<evidence type="ECO:0000313" key="3">
    <source>
        <dbReference type="Proteomes" id="UP000198748"/>
    </source>
</evidence>
<keyword evidence="3" id="KW-1185">Reference proteome</keyword>
<evidence type="ECO:0000313" key="2">
    <source>
        <dbReference type="EMBL" id="SDG50902.1"/>
    </source>
</evidence>
<evidence type="ECO:0000256" key="1">
    <source>
        <dbReference type="SAM" id="MobiDB-lite"/>
    </source>
</evidence>
<dbReference type="AlphaFoldDB" id="A0A1G7UTP0"/>
<gene>
    <name evidence="2" type="ORF">SAMN04487996_119103</name>
</gene>
<feature type="region of interest" description="Disordered" evidence="1">
    <location>
        <begin position="1"/>
        <end position="42"/>
    </location>
</feature>
<sequence length="93" mass="10787">MSQLQNNSSKLPLRRTYSQASGRSDMRQRGPEGHPVYSKRTIHKDYRLRRSLLTNMQEAPPEPGNLWQRIFYKQAAAPRLFGRAGFKMLAARI</sequence>
<protein>
    <submittedName>
        <fullName evidence="2">Uncharacterized protein</fullName>
    </submittedName>
</protein>
<dbReference type="Proteomes" id="UP000198748">
    <property type="component" value="Unassembled WGS sequence"/>
</dbReference>
<dbReference type="STRING" id="659014.SAMN04487996_119103"/>
<organism evidence="2 3">
    <name type="scientific">Dyadobacter soli</name>
    <dbReference type="NCBI Taxonomy" id="659014"/>
    <lineage>
        <taxon>Bacteria</taxon>
        <taxon>Pseudomonadati</taxon>
        <taxon>Bacteroidota</taxon>
        <taxon>Cytophagia</taxon>
        <taxon>Cytophagales</taxon>
        <taxon>Spirosomataceae</taxon>
        <taxon>Dyadobacter</taxon>
    </lineage>
</organism>
<accession>A0A1G7UTP0</accession>
<reference evidence="3" key="1">
    <citation type="submission" date="2016-10" db="EMBL/GenBank/DDBJ databases">
        <authorList>
            <person name="Varghese N."/>
            <person name="Submissions S."/>
        </authorList>
    </citation>
    <scope>NUCLEOTIDE SEQUENCE [LARGE SCALE GENOMIC DNA]</scope>
    <source>
        <strain evidence="3">DSM 25329</strain>
    </source>
</reference>
<dbReference type="EMBL" id="FNAN01000019">
    <property type="protein sequence ID" value="SDG50902.1"/>
    <property type="molecule type" value="Genomic_DNA"/>
</dbReference>
<name>A0A1G7UTP0_9BACT</name>
<proteinExistence type="predicted"/>
<feature type="compositionally biased region" description="Polar residues" evidence="1">
    <location>
        <begin position="1"/>
        <end position="22"/>
    </location>
</feature>